<dbReference type="AlphaFoldDB" id="A0A2I0J008"/>
<dbReference type="Proteomes" id="UP000233551">
    <property type="component" value="Unassembled WGS sequence"/>
</dbReference>
<evidence type="ECO:0000313" key="2">
    <source>
        <dbReference type="Proteomes" id="UP000233551"/>
    </source>
</evidence>
<name>A0A2I0J008_PUNGR</name>
<gene>
    <name evidence="1" type="ORF">CRG98_030271</name>
</gene>
<dbReference type="EMBL" id="PGOL01002250">
    <property type="protein sequence ID" value="PKI49343.1"/>
    <property type="molecule type" value="Genomic_DNA"/>
</dbReference>
<accession>A0A2I0J008</accession>
<comment type="caution">
    <text evidence="1">The sequence shown here is derived from an EMBL/GenBank/DDBJ whole genome shotgun (WGS) entry which is preliminary data.</text>
</comment>
<organism evidence="1 2">
    <name type="scientific">Punica granatum</name>
    <name type="common">Pomegranate</name>
    <dbReference type="NCBI Taxonomy" id="22663"/>
    <lineage>
        <taxon>Eukaryota</taxon>
        <taxon>Viridiplantae</taxon>
        <taxon>Streptophyta</taxon>
        <taxon>Embryophyta</taxon>
        <taxon>Tracheophyta</taxon>
        <taxon>Spermatophyta</taxon>
        <taxon>Magnoliopsida</taxon>
        <taxon>eudicotyledons</taxon>
        <taxon>Gunneridae</taxon>
        <taxon>Pentapetalae</taxon>
        <taxon>rosids</taxon>
        <taxon>malvids</taxon>
        <taxon>Myrtales</taxon>
        <taxon>Lythraceae</taxon>
        <taxon>Punica</taxon>
    </lineage>
</organism>
<reference evidence="1 2" key="1">
    <citation type="submission" date="2017-11" db="EMBL/GenBank/DDBJ databases">
        <title>De-novo sequencing of pomegranate (Punica granatum L.) genome.</title>
        <authorList>
            <person name="Akparov Z."/>
            <person name="Amiraslanov A."/>
            <person name="Hajiyeva S."/>
            <person name="Abbasov M."/>
            <person name="Kaur K."/>
            <person name="Hamwieh A."/>
            <person name="Solovyev V."/>
            <person name="Salamov A."/>
            <person name="Braich B."/>
            <person name="Kosarev P."/>
            <person name="Mahmoud A."/>
            <person name="Hajiyev E."/>
            <person name="Babayeva S."/>
            <person name="Izzatullayeva V."/>
            <person name="Mammadov A."/>
            <person name="Mammadov A."/>
            <person name="Sharifova S."/>
            <person name="Ojaghi J."/>
            <person name="Eynullazada K."/>
            <person name="Bayramov B."/>
            <person name="Abdulazimova A."/>
            <person name="Shahmuradov I."/>
        </authorList>
    </citation>
    <scope>NUCLEOTIDE SEQUENCE [LARGE SCALE GENOMIC DNA]</scope>
    <source>
        <strain evidence="2">cv. AG2017</strain>
        <tissue evidence="1">Leaf</tissue>
    </source>
</reference>
<protein>
    <submittedName>
        <fullName evidence="1">Uncharacterized protein</fullName>
    </submittedName>
</protein>
<keyword evidence="2" id="KW-1185">Reference proteome</keyword>
<sequence length="109" mass="12377">MAARFTLIDGIIYKRRYGVPLQRCLDPDEAGYVMREVHKGIAVAHEEQRFTSVAHSLTNGQTEVTNRTLLHGLKTKFADVGRRKLGGRISQCFMVLSDDSAKDRWRNSL</sequence>
<evidence type="ECO:0000313" key="1">
    <source>
        <dbReference type="EMBL" id="PKI49343.1"/>
    </source>
</evidence>
<proteinExistence type="predicted"/>